<dbReference type="PANTHER" id="PTHR31435:SF10">
    <property type="entry name" value="BSR4717 PROTEIN"/>
    <property type="match status" value="1"/>
</dbReference>
<feature type="domain" description="N-acetyltransferase" evidence="1">
    <location>
        <begin position="1"/>
        <end position="95"/>
    </location>
</feature>
<gene>
    <name evidence="3" type="ORF">KZY68_11090</name>
</gene>
<evidence type="ECO:0000313" key="3">
    <source>
        <dbReference type="EMBL" id="MBW4866531.1"/>
    </source>
</evidence>
<dbReference type="PANTHER" id="PTHR31435">
    <property type="entry name" value="PROTEIN NATD1"/>
    <property type="match status" value="1"/>
</dbReference>
<dbReference type="AlphaFoldDB" id="A0AAW4NNZ8"/>
<organism evidence="3 4">
    <name type="scientific">Segatella salivae</name>
    <dbReference type="NCBI Taxonomy" id="228604"/>
    <lineage>
        <taxon>Bacteria</taxon>
        <taxon>Pseudomonadati</taxon>
        <taxon>Bacteroidota</taxon>
        <taxon>Bacteroidia</taxon>
        <taxon>Bacteroidales</taxon>
        <taxon>Prevotellaceae</taxon>
        <taxon>Segatella</taxon>
    </lineage>
</organism>
<dbReference type="InterPro" id="IPR031165">
    <property type="entry name" value="GNAT_YJDJ"/>
</dbReference>
<comment type="caution">
    <text evidence="3">The sequence shown here is derived from an EMBL/GenBank/DDBJ whole genome shotgun (WGS) entry which is preliminary data.</text>
</comment>
<dbReference type="InterPro" id="IPR000182">
    <property type="entry name" value="GNAT_dom"/>
</dbReference>
<dbReference type="PROSITE" id="PS51186">
    <property type="entry name" value="GNAT"/>
    <property type="match status" value="1"/>
</dbReference>
<evidence type="ECO:0000313" key="4">
    <source>
        <dbReference type="Proteomes" id="UP001196873"/>
    </source>
</evidence>
<evidence type="ECO:0000259" key="1">
    <source>
        <dbReference type="PROSITE" id="PS51186"/>
    </source>
</evidence>
<sequence>MQIKQEEKPTGGRFVALENGVEIGQMEYEWDDKERFAITHTLVGKAYEGHGVARALLDEAVAYARQTNKKIRAVCSYVVAQFTRHSAYDDVNSSK</sequence>
<accession>A0AAW4NNZ8</accession>
<name>A0AAW4NNZ8_9BACT</name>
<evidence type="ECO:0000259" key="2">
    <source>
        <dbReference type="PROSITE" id="PS51729"/>
    </source>
</evidence>
<dbReference type="GO" id="GO:0016747">
    <property type="term" value="F:acyltransferase activity, transferring groups other than amino-acyl groups"/>
    <property type="evidence" value="ECO:0007669"/>
    <property type="project" value="InterPro"/>
</dbReference>
<dbReference type="EMBL" id="JAHXRF010000018">
    <property type="protein sequence ID" value="MBW4866531.1"/>
    <property type="molecule type" value="Genomic_DNA"/>
</dbReference>
<dbReference type="InterPro" id="IPR045057">
    <property type="entry name" value="Gcn5-rel_NAT"/>
</dbReference>
<dbReference type="CDD" id="cd04301">
    <property type="entry name" value="NAT_SF"/>
    <property type="match status" value="1"/>
</dbReference>
<dbReference type="Proteomes" id="UP001196873">
    <property type="component" value="Unassembled WGS sequence"/>
</dbReference>
<proteinExistence type="predicted"/>
<dbReference type="Pfam" id="PF14542">
    <property type="entry name" value="Acetyltransf_CG"/>
    <property type="match status" value="1"/>
</dbReference>
<feature type="domain" description="N-acetyltransferase" evidence="2">
    <location>
        <begin position="6"/>
        <end position="93"/>
    </location>
</feature>
<dbReference type="RefSeq" id="WP_219424838.1">
    <property type="nucleotide sequence ID" value="NZ_JAHXQY010000002.1"/>
</dbReference>
<protein>
    <submittedName>
        <fullName evidence="3">N-acetyltransferase</fullName>
    </submittedName>
</protein>
<dbReference type="PROSITE" id="PS51729">
    <property type="entry name" value="GNAT_YJDJ"/>
    <property type="match status" value="1"/>
</dbReference>
<reference evidence="3" key="1">
    <citation type="submission" date="2021-07" db="EMBL/GenBank/DDBJ databases">
        <title>Genomic diversity and antimicrobial resistance of Prevotella spp. isolated from chronic lung disease airways.</title>
        <authorList>
            <person name="Webb K.A."/>
            <person name="Olagoke O.S."/>
            <person name="Baird T."/>
            <person name="Neill J."/>
            <person name="Pham A."/>
            <person name="Wells T.J."/>
            <person name="Ramsay K.A."/>
            <person name="Bell S.C."/>
            <person name="Sarovich D.S."/>
            <person name="Price E.P."/>
        </authorList>
    </citation>
    <scope>NUCLEOTIDE SEQUENCE</scope>
    <source>
        <strain evidence="3">SCHI0047.S.3</strain>
    </source>
</reference>